<dbReference type="EMBL" id="JABZGR010000010">
    <property type="protein sequence ID" value="MBF0970323.1"/>
    <property type="molecule type" value="Genomic_DNA"/>
</dbReference>
<gene>
    <name evidence="2" type="ORF">HXK21_04710</name>
</gene>
<dbReference type="AlphaFoldDB" id="A0A929RW13"/>
<dbReference type="RefSeq" id="WP_303763656.1">
    <property type="nucleotide sequence ID" value="NZ_JABZGR010000010.1"/>
</dbReference>
<reference evidence="2" key="1">
    <citation type="submission" date="2020-04" db="EMBL/GenBank/DDBJ databases">
        <title>Deep metagenomics examines the oral microbiome during advanced dental caries in children, revealing novel taxa and co-occurrences with host molecules.</title>
        <authorList>
            <person name="Baker J.L."/>
            <person name="Morton J.T."/>
            <person name="Dinis M."/>
            <person name="Alvarez R."/>
            <person name="Tran N.C."/>
            <person name="Knight R."/>
            <person name="Edlund A."/>
        </authorList>
    </citation>
    <scope>NUCLEOTIDE SEQUENCE</scope>
    <source>
        <strain evidence="2">JCVI_34_bin.1</strain>
    </source>
</reference>
<comment type="caution">
    <text evidence="2">The sequence shown here is derived from an EMBL/GenBank/DDBJ whole genome shotgun (WGS) entry which is preliminary data.</text>
</comment>
<dbReference type="Proteomes" id="UP000704068">
    <property type="component" value="Unassembled WGS sequence"/>
</dbReference>
<dbReference type="InterPro" id="IPR058087">
    <property type="entry name" value="XAC2610_dom"/>
</dbReference>
<accession>A0A929RW13</accession>
<keyword evidence="1" id="KW-0732">Signal</keyword>
<sequence>MKKVLLLFFALWSCMLSSFGQVTFKIDGFSDRYYGRAYISDTSEVFSEGWVAVYDRKTNKELIHVDADELSFDLHDDQLKANIAEIPYGEHSLLLYEDFNFDGKNDFALMDGQHGCYHGPSFQIFLASNNGFTFSPGFTELAQENCGMFSVNEEENTISTMTKDGYGWHKFSTYIVKDNEPFLISTLIEDVSNEPINTITTEKWDGKKMVKKTSTFFDFECEYIKSLFTFHVDKQNKDIILYSGDGRQLCYAITNSDGELELLYPEINKEGKKDFYYSRKKNALSFWNKDTEYTITDKGGNAGISILTKGKTYQWIGSPKRRKGSLATLLKEAFDNVSYGN</sequence>
<protein>
    <recommendedName>
        <fullName evidence="4">VCBS repeat-containing protein</fullName>
    </recommendedName>
</protein>
<evidence type="ECO:0000313" key="3">
    <source>
        <dbReference type="Proteomes" id="UP000704068"/>
    </source>
</evidence>
<proteinExistence type="predicted"/>
<feature type="chain" id="PRO_5037886170" description="VCBS repeat-containing protein" evidence="1">
    <location>
        <begin position="21"/>
        <end position="341"/>
    </location>
</feature>
<dbReference type="NCBIfam" id="NF047539">
    <property type="entry name" value="XAC2610_fam"/>
    <property type="match status" value="1"/>
</dbReference>
<evidence type="ECO:0008006" key="4">
    <source>
        <dbReference type="Google" id="ProtNLM"/>
    </source>
</evidence>
<evidence type="ECO:0000256" key="1">
    <source>
        <dbReference type="SAM" id="SignalP"/>
    </source>
</evidence>
<name>A0A929RW13_9BACT</name>
<evidence type="ECO:0000313" key="2">
    <source>
        <dbReference type="EMBL" id="MBF0970323.1"/>
    </source>
</evidence>
<organism evidence="2 3">
    <name type="scientific">Alloprevotella tannerae</name>
    <dbReference type="NCBI Taxonomy" id="76122"/>
    <lineage>
        <taxon>Bacteria</taxon>
        <taxon>Pseudomonadati</taxon>
        <taxon>Bacteroidota</taxon>
        <taxon>Bacteroidia</taxon>
        <taxon>Bacteroidales</taxon>
        <taxon>Prevotellaceae</taxon>
        <taxon>Alloprevotella</taxon>
    </lineage>
</organism>
<feature type="signal peptide" evidence="1">
    <location>
        <begin position="1"/>
        <end position="20"/>
    </location>
</feature>